<keyword evidence="2" id="KW-0678">Repressor</keyword>
<dbReference type="Pfam" id="PF07531">
    <property type="entry name" value="TAFH"/>
    <property type="match status" value="1"/>
</dbReference>
<feature type="domain" description="TAFH" evidence="13">
    <location>
        <begin position="80"/>
        <end position="175"/>
    </location>
</feature>
<dbReference type="Pfam" id="PF01753">
    <property type="entry name" value="zf-MYND"/>
    <property type="match status" value="1"/>
</dbReference>
<feature type="compositionally biased region" description="Polar residues" evidence="11">
    <location>
        <begin position="59"/>
        <end position="74"/>
    </location>
</feature>
<dbReference type="InterPro" id="IPR037249">
    <property type="entry name" value="TAFH/NHR1_dom_sf"/>
</dbReference>
<feature type="compositionally biased region" description="Basic and acidic residues" evidence="11">
    <location>
        <begin position="197"/>
        <end position="218"/>
    </location>
</feature>
<keyword evidence="4 9" id="KW-0863">Zinc-finger</keyword>
<dbReference type="InterPro" id="IPR003894">
    <property type="entry name" value="TAFH_NHR1"/>
</dbReference>
<evidence type="ECO:0000256" key="9">
    <source>
        <dbReference type="PROSITE-ProRule" id="PRU00134"/>
    </source>
</evidence>
<accession>A0A401NRF8</accession>
<evidence type="ECO:0000256" key="8">
    <source>
        <dbReference type="ARBA" id="ARBA00023242"/>
    </source>
</evidence>
<evidence type="ECO:0000256" key="3">
    <source>
        <dbReference type="ARBA" id="ARBA00022723"/>
    </source>
</evidence>
<dbReference type="PANTHER" id="PTHR10379:SF13">
    <property type="entry name" value="PROTEIN CBFA2T2"/>
    <property type="match status" value="1"/>
</dbReference>
<gene>
    <name evidence="14" type="ORF">scyTo_0011622</name>
</gene>
<dbReference type="GO" id="GO:0006351">
    <property type="term" value="P:DNA-templated transcription"/>
    <property type="evidence" value="ECO:0007669"/>
    <property type="project" value="InterPro"/>
</dbReference>
<feature type="coiled-coil region" evidence="10">
    <location>
        <begin position="401"/>
        <end position="443"/>
    </location>
</feature>
<keyword evidence="3" id="KW-0479">Metal-binding</keyword>
<dbReference type="AlphaFoldDB" id="A0A401NRF8"/>
<evidence type="ECO:0008006" key="16">
    <source>
        <dbReference type="Google" id="ProtNLM"/>
    </source>
</evidence>
<dbReference type="InterPro" id="IPR014896">
    <property type="entry name" value="NHR2"/>
</dbReference>
<evidence type="ECO:0000256" key="10">
    <source>
        <dbReference type="SAM" id="Coils"/>
    </source>
</evidence>
<comment type="caution">
    <text evidence="14">The sequence shown here is derived from an EMBL/GenBank/DDBJ whole genome shotgun (WGS) entry which is preliminary data.</text>
</comment>
<organism evidence="14 15">
    <name type="scientific">Scyliorhinus torazame</name>
    <name type="common">Cloudy catshark</name>
    <name type="synonym">Catulus torazame</name>
    <dbReference type="NCBI Taxonomy" id="75743"/>
    <lineage>
        <taxon>Eukaryota</taxon>
        <taxon>Metazoa</taxon>
        <taxon>Chordata</taxon>
        <taxon>Craniata</taxon>
        <taxon>Vertebrata</taxon>
        <taxon>Chondrichthyes</taxon>
        <taxon>Elasmobranchii</taxon>
        <taxon>Galeomorphii</taxon>
        <taxon>Galeoidea</taxon>
        <taxon>Carcharhiniformes</taxon>
        <taxon>Scyliorhinidae</taxon>
        <taxon>Scyliorhinus</taxon>
    </lineage>
</organism>
<name>A0A401NRF8_SCYTO</name>
<dbReference type="PRINTS" id="PR01875">
    <property type="entry name" value="ETOFAMILY"/>
</dbReference>
<dbReference type="Gene3D" id="6.10.140.2220">
    <property type="match status" value="1"/>
</dbReference>
<dbReference type="Pfam" id="PF08788">
    <property type="entry name" value="NHR2"/>
    <property type="match status" value="1"/>
</dbReference>
<keyword evidence="6" id="KW-0805">Transcription regulation</keyword>
<dbReference type="OMA" id="KAYEMIT"/>
<dbReference type="GO" id="GO:0003714">
    <property type="term" value="F:transcription corepressor activity"/>
    <property type="evidence" value="ECO:0007669"/>
    <property type="project" value="InterPro"/>
</dbReference>
<evidence type="ECO:0000259" key="13">
    <source>
        <dbReference type="PROSITE" id="PS51119"/>
    </source>
</evidence>
<evidence type="ECO:0000259" key="12">
    <source>
        <dbReference type="PROSITE" id="PS50865"/>
    </source>
</evidence>
<dbReference type="SMART" id="SM00549">
    <property type="entry name" value="TAFH"/>
    <property type="match status" value="1"/>
</dbReference>
<evidence type="ECO:0000256" key="4">
    <source>
        <dbReference type="ARBA" id="ARBA00022771"/>
    </source>
</evidence>
<evidence type="ECO:0000256" key="1">
    <source>
        <dbReference type="ARBA" id="ARBA00004123"/>
    </source>
</evidence>
<protein>
    <recommendedName>
        <fullName evidence="16">MYND-type domain-containing protein</fullName>
    </recommendedName>
</protein>
<evidence type="ECO:0000256" key="2">
    <source>
        <dbReference type="ARBA" id="ARBA00022491"/>
    </source>
</evidence>
<keyword evidence="8" id="KW-0539">Nucleus</keyword>
<proteinExistence type="predicted"/>
<dbReference type="PROSITE" id="PS01360">
    <property type="entry name" value="ZF_MYND_1"/>
    <property type="match status" value="1"/>
</dbReference>
<dbReference type="Proteomes" id="UP000288216">
    <property type="component" value="Unassembled WGS sequence"/>
</dbReference>
<dbReference type="OrthoDB" id="8872930at2759"/>
<reference evidence="14 15" key="1">
    <citation type="journal article" date="2018" name="Nat. Ecol. Evol.">
        <title>Shark genomes provide insights into elasmobranch evolution and the origin of vertebrates.</title>
        <authorList>
            <person name="Hara Y"/>
            <person name="Yamaguchi K"/>
            <person name="Onimaru K"/>
            <person name="Kadota M"/>
            <person name="Koyanagi M"/>
            <person name="Keeley SD"/>
            <person name="Tatsumi K"/>
            <person name="Tanaka K"/>
            <person name="Motone F"/>
            <person name="Kageyama Y"/>
            <person name="Nozu R"/>
            <person name="Adachi N"/>
            <person name="Nishimura O"/>
            <person name="Nakagawa R"/>
            <person name="Tanegashima C"/>
            <person name="Kiyatake I"/>
            <person name="Matsumoto R"/>
            <person name="Murakumo K"/>
            <person name="Nishida K"/>
            <person name="Terakita A"/>
            <person name="Kuratani S"/>
            <person name="Sato K"/>
            <person name="Hyodo S Kuraku.S."/>
        </authorList>
    </citation>
    <scope>NUCLEOTIDE SEQUENCE [LARGE SCALE GENOMIC DNA]</scope>
</reference>
<keyword evidence="15" id="KW-1185">Reference proteome</keyword>
<evidence type="ECO:0000256" key="6">
    <source>
        <dbReference type="ARBA" id="ARBA00023015"/>
    </source>
</evidence>
<dbReference type="GO" id="GO:0005634">
    <property type="term" value="C:nucleus"/>
    <property type="evidence" value="ECO:0007669"/>
    <property type="project" value="UniProtKB-SubCell"/>
</dbReference>
<dbReference type="InterPro" id="IPR002893">
    <property type="entry name" value="Znf_MYND"/>
</dbReference>
<sequence length="550" mass="61161">MPGSPVDVKAQSRGTPPTMPPPPLGNQGAPRPTSFIPTSLPNGVGHSPPALNGMPSPPQRFTNGPSSSLASQQLPATCGARQLSKLKRFLTTLQQFGNDISPEIGERVRSLVLALVNSTVTIEEFHSKLQEATNFPLRPFVIPFLKANLPLLQRELLHCARSAKQTPAQYLAQHEHLLLNANATSPVNSTDLLEVNENGKRSSPERNKENGFERDPPAKRVCTISPAQRHSPNIGLPHPPNGQLHPTPPPLQHYSLDDVAMNHLYRDPQRLSEYRDRHRHHGGSRGVYQEEMIDHRLTDREWAEEWKHLDHLLNCIMDMVEKTRRSLSVLCRCQEADREELNYWMRRYNDTEDVRKGGSGHLRLSPGSTDTIQSELQREITHRPTGYVPDEIWKKAEEAVNEVKRQAVSQLQKAVTEAEQKAYEMITAERAKMEQKIADAKRQAAEDAFTVINEQEDTSESCWNCGRKASETCSGCNAARYCGSFCQHKDWEKHHRICGQSLQAQAKALPAGGSVPKAAKGEKSPALEKVPPSTVTSRSATPAAPDASVQ</sequence>
<dbReference type="Gene3D" id="1.20.120.1110">
    <property type="entry name" value="TAFH/NHR1 domain"/>
    <property type="match status" value="1"/>
</dbReference>
<evidence type="ECO:0000256" key="11">
    <source>
        <dbReference type="SAM" id="MobiDB-lite"/>
    </source>
</evidence>
<keyword evidence="7" id="KW-0804">Transcription</keyword>
<dbReference type="FunFam" id="6.10.140.2220:FF:000001">
    <property type="entry name" value="CBFA2/RUNX1 translocation partner 3"/>
    <property type="match status" value="1"/>
</dbReference>
<dbReference type="STRING" id="75743.A0A401NRF8"/>
<feature type="region of interest" description="Disordered" evidence="11">
    <location>
        <begin position="193"/>
        <end position="218"/>
    </location>
</feature>
<dbReference type="PANTHER" id="PTHR10379">
    <property type="entry name" value="MTG8 ETO EIGHT TWENTY ONE PROTEIN"/>
    <property type="match status" value="1"/>
</dbReference>
<dbReference type="InterPro" id="IPR013289">
    <property type="entry name" value="CBFA2T1/2/3"/>
</dbReference>
<dbReference type="FunFam" id="1.20.120.1110:FF:000001">
    <property type="entry name" value="RUNX1 translocation partner 1"/>
    <property type="match status" value="1"/>
</dbReference>
<evidence type="ECO:0000313" key="15">
    <source>
        <dbReference type="Proteomes" id="UP000288216"/>
    </source>
</evidence>
<dbReference type="SUPFAM" id="SSF144232">
    <property type="entry name" value="HIT/MYND zinc finger-like"/>
    <property type="match status" value="1"/>
</dbReference>
<dbReference type="PROSITE" id="PS50865">
    <property type="entry name" value="ZF_MYND_2"/>
    <property type="match status" value="1"/>
</dbReference>
<comment type="subcellular location">
    <subcellularLocation>
        <location evidence="1">Nucleus</location>
    </subcellularLocation>
</comment>
<evidence type="ECO:0000256" key="5">
    <source>
        <dbReference type="ARBA" id="ARBA00022833"/>
    </source>
</evidence>
<feature type="region of interest" description="Disordered" evidence="11">
    <location>
        <begin position="1"/>
        <end position="74"/>
    </location>
</feature>
<keyword evidence="5" id="KW-0862">Zinc</keyword>
<dbReference type="GO" id="GO:0008270">
    <property type="term" value="F:zinc ion binding"/>
    <property type="evidence" value="ECO:0007669"/>
    <property type="project" value="UniProtKB-KW"/>
</dbReference>
<dbReference type="EMBL" id="BFAA01005348">
    <property type="protein sequence ID" value="GCB63466.1"/>
    <property type="molecule type" value="Genomic_DNA"/>
</dbReference>
<feature type="domain" description="MYND-type" evidence="12">
    <location>
        <begin position="462"/>
        <end position="498"/>
    </location>
</feature>
<dbReference type="Gene3D" id="6.10.250.230">
    <property type="match status" value="1"/>
</dbReference>
<dbReference type="SUPFAM" id="SSF158553">
    <property type="entry name" value="TAFH domain-like"/>
    <property type="match status" value="1"/>
</dbReference>
<evidence type="ECO:0000313" key="14">
    <source>
        <dbReference type="EMBL" id="GCB63466.1"/>
    </source>
</evidence>
<evidence type="ECO:0000256" key="7">
    <source>
        <dbReference type="ARBA" id="ARBA00023163"/>
    </source>
</evidence>
<dbReference type="PROSITE" id="PS51119">
    <property type="entry name" value="TAFH"/>
    <property type="match status" value="1"/>
</dbReference>
<keyword evidence="10" id="KW-0175">Coiled coil</keyword>
<feature type="region of interest" description="Disordered" evidence="11">
    <location>
        <begin position="509"/>
        <end position="550"/>
    </location>
</feature>